<dbReference type="SMART" id="SM00740">
    <property type="entry name" value="PASTA"/>
    <property type="match status" value="4"/>
</dbReference>
<dbReference type="InterPro" id="IPR005543">
    <property type="entry name" value="PASTA_dom"/>
</dbReference>
<dbReference type="InterPro" id="IPR011009">
    <property type="entry name" value="Kinase-like_dom_sf"/>
</dbReference>
<keyword evidence="14" id="KW-1185">Reference proteome</keyword>
<evidence type="ECO:0000256" key="8">
    <source>
        <dbReference type="ARBA" id="ARBA00047899"/>
    </source>
</evidence>
<keyword evidence="3" id="KW-0808">Transferase</keyword>
<dbReference type="PROSITE" id="PS00108">
    <property type="entry name" value="PROTEIN_KINASE_ST"/>
    <property type="match status" value="1"/>
</dbReference>
<evidence type="ECO:0000259" key="12">
    <source>
        <dbReference type="PROSITE" id="PS51178"/>
    </source>
</evidence>
<dbReference type="InterPro" id="IPR000719">
    <property type="entry name" value="Prot_kinase_dom"/>
</dbReference>
<dbReference type="PROSITE" id="PS51178">
    <property type="entry name" value="PASTA"/>
    <property type="match status" value="4"/>
</dbReference>
<dbReference type="NCBIfam" id="NF033483">
    <property type="entry name" value="PknB_PASTA_kin"/>
    <property type="match status" value="1"/>
</dbReference>
<dbReference type="PROSITE" id="PS50011">
    <property type="entry name" value="PROTEIN_KINASE_DOM"/>
    <property type="match status" value="1"/>
</dbReference>
<evidence type="ECO:0000256" key="1">
    <source>
        <dbReference type="ARBA" id="ARBA00012513"/>
    </source>
</evidence>
<dbReference type="GO" id="GO:0045717">
    <property type="term" value="P:negative regulation of fatty acid biosynthetic process"/>
    <property type="evidence" value="ECO:0007669"/>
    <property type="project" value="UniProtKB-ARBA"/>
</dbReference>
<dbReference type="Pfam" id="PF00069">
    <property type="entry name" value="Pkinase"/>
    <property type="match status" value="1"/>
</dbReference>
<dbReference type="EC" id="2.7.11.1" evidence="1"/>
<feature type="domain" description="PASTA" evidence="12">
    <location>
        <begin position="391"/>
        <end position="458"/>
    </location>
</feature>
<evidence type="ECO:0000256" key="5">
    <source>
        <dbReference type="ARBA" id="ARBA00022741"/>
    </source>
</evidence>
<gene>
    <name evidence="13" type="ORF">BM477_03260</name>
</gene>
<feature type="domain" description="PASTA" evidence="12">
    <location>
        <begin position="459"/>
        <end position="526"/>
    </location>
</feature>
<dbReference type="GO" id="GO:0005524">
    <property type="term" value="F:ATP binding"/>
    <property type="evidence" value="ECO:0007669"/>
    <property type="project" value="UniProtKB-KW"/>
</dbReference>
<evidence type="ECO:0000256" key="3">
    <source>
        <dbReference type="ARBA" id="ARBA00022679"/>
    </source>
</evidence>
<sequence length="657" mass="70824">MVLSGSRSESEDAAIKDPLIGVKLDQRYRVTKLLARGGMATVYHAVDERLEREVAIKVMHPHLLGSGSFAARFQQEARSVARLIHPHIVTVFDQGQVQGTAYIVMELVEGATVRDSLRTSGPYPLGQALELTKAIAQGLDAAHRNGVVHRDIKPENILLTQDGSPKIADFGLARTVSEISISSHSTVLGTVAYVAPEVVTTGDSDGRGDLYSLGIMLYEMITGTTPFGGKSPINVAYSHVNESVPSPSTLVDWLPIEIDELVSALTAKNPEERVSSAAEALTLIGNTYAAIPASLLARRADFVVEDTAVEPDQTIRFQPQSYTSPLPPSPAGKDTVLAPVTVHKQGAEQIPIASDEAEQSSRRRWPWILLLILLVAAAFSGGGYWWYQALGPGSYSIMPTVEGLPVEEALDRINAAGFTTETQEGFSDTIPAGHVVATTPEAGQQFRKSTPVQVRVSQGVEMFTVPRLEGLSLDDAQETLLNLRFKAPTIIEEWSETVPAKQVMSASESENASVRHDTVISLTVSKGRQPFELPNLVGKTLTDVNTEGDDAVFSYELSEAFSDTVAQGSIISQEPEAGKTLYRGDKVKLVISKGPELVEVPRVFGATTEEAKKRLEAAGFQVKIKKFSGGLLNRVRYADPGQGKMAPKGSVVTITIF</sequence>
<feature type="domain" description="Protein kinase" evidence="11">
    <location>
        <begin position="28"/>
        <end position="289"/>
    </location>
</feature>
<name>A0A1Q5PR40_9ACTO</name>
<feature type="domain" description="PASTA" evidence="12">
    <location>
        <begin position="594"/>
        <end position="657"/>
    </location>
</feature>
<dbReference type="SMART" id="SM00220">
    <property type="entry name" value="S_TKc"/>
    <property type="match status" value="1"/>
</dbReference>
<evidence type="ECO:0000259" key="11">
    <source>
        <dbReference type="PROSITE" id="PS50011"/>
    </source>
</evidence>
<protein>
    <recommendedName>
        <fullName evidence="1">non-specific serine/threonine protein kinase</fullName>
        <ecNumber evidence="1">2.7.11.1</ecNumber>
    </recommendedName>
</protein>
<evidence type="ECO:0000256" key="4">
    <source>
        <dbReference type="ARBA" id="ARBA00022737"/>
    </source>
</evidence>
<reference evidence="14" key="1">
    <citation type="submission" date="2016-11" db="EMBL/GenBank/DDBJ databases">
        <title>Actinomyces gypaetusis sp. nov. isolated from Gypaetus barbatus in Qinghai Tibet Plateau China.</title>
        <authorList>
            <person name="Meng X."/>
        </authorList>
    </citation>
    <scope>NUCLEOTIDE SEQUENCE [LARGE SCALE GENOMIC DNA]</scope>
    <source>
        <strain evidence="14">DSM 15383</strain>
    </source>
</reference>
<dbReference type="PANTHER" id="PTHR43289:SF6">
    <property type="entry name" value="SERINE_THREONINE-PROTEIN KINASE NEKL-3"/>
    <property type="match status" value="1"/>
</dbReference>
<evidence type="ECO:0000256" key="10">
    <source>
        <dbReference type="SAM" id="Phobius"/>
    </source>
</evidence>
<keyword evidence="6" id="KW-0418">Kinase</keyword>
<dbReference type="InterPro" id="IPR008271">
    <property type="entry name" value="Ser/Thr_kinase_AS"/>
</dbReference>
<evidence type="ECO:0000256" key="7">
    <source>
        <dbReference type="ARBA" id="ARBA00022840"/>
    </source>
</evidence>
<keyword evidence="10" id="KW-0812">Transmembrane</keyword>
<dbReference type="Gene3D" id="3.30.200.20">
    <property type="entry name" value="Phosphorylase Kinase, domain 1"/>
    <property type="match status" value="1"/>
</dbReference>
<keyword evidence="4" id="KW-0677">Repeat</keyword>
<keyword evidence="5" id="KW-0547">Nucleotide-binding</keyword>
<evidence type="ECO:0000313" key="13">
    <source>
        <dbReference type="EMBL" id="OKL50091.1"/>
    </source>
</evidence>
<keyword evidence="10" id="KW-1133">Transmembrane helix</keyword>
<dbReference type="GO" id="GO:0004674">
    <property type="term" value="F:protein serine/threonine kinase activity"/>
    <property type="evidence" value="ECO:0007669"/>
    <property type="project" value="UniProtKB-KW"/>
</dbReference>
<dbReference type="STRING" id="156892.BM477_03260"/>
<proteinExistence type="predicted"/>
<dbReference type="EMBL" id="MPDM01000003">
    <property type="protein sequence ID" value="OKL50091.1"/>
    <property type="molecule type" value="Genomic_DNA"/>
</dbReference>
<evidence type="ECO:0000256" key="9">
    <source>
        <dbReference type="ARBA" id="ARBA00048679"/>
    </source>
</evidence>
<dbReference type="AlphaFoldDB" id="A0A1Q5PR40"/>
<dbReference type="FunFam" id="3.30.200.20:FF:000035">
    <property type="entry name" value="Serine/threonine protein kinase Stk1"/>
    <property type="match status" value="1"/>
</dbReference>
<dbReference type="SUPFAM" id="SSF56112">
    <property type="entry name" value="Protein kinase-like (PK-like)"/>
    <property type="match status" value="1"/>
</dbReference>
<dbReference type="CDD" id="cd14014">
    <property type="entry name" value="STKc_PknB_like"/>
    <property type="match status" value="1"/>
</dbReference>
<feature type="transmembrane region" description="Helical" evidence="10">
    <location>
        <begin position="367"/>
        <end position="387"/>
    </location>
</feature>
<dbReference type="Gene3D" id="1.10.510.10">
    <property type="entry name" value="Transferase(Phosphotransferase) domain 1"/>
    <property type="match status" value="1"/>
</dbReference>
<dbReference type="Gene3D" id="3.30.10.20">
    <property type="match status" value="4"/>
</dbReference>
<feature type="domain" description="PASTA" evidence="12">
    <location>
        <begin position="527"/>
        <end position="593"/>
    </location>
</feature>
<dbReference type="Proteomes" id="UP000186465">
    <property type="component" value="Unassembled WGS sequence"/>
</dbReference>
<dbReference type="Pfam" id="PF03793">
    <property type="entry name" value="PASTA"/>
    <property type="match status" value="4"/>
</dbReference>
<keyword evidence="10" id="KW-0472">Membrane</keyword>
<dbReference type="PANTHER" id="PTHR43289">
    <property type="entry name" value="MITOGEN-ACTIVATED PROTEIN KINASE KINASE KINASE 20-RELATED"/>
    <property type="match status" value="1"/>
</dbReference>
<evidence type="ECO:0000256" key="6">
    <source>
        <dbReference type="ARBA" id="ARBA00022777"/>
    </source>
</evidence>
<comment type="catalytic activity">
    <reaction evidence="9">
        <text>L-seryl-[protein] + ATP = O-phospho-L-seryl-[protein] + ADP + H(+)</text>
        <dbReference type="Rhea" id="RHEA:17989"/>
        <dbReference type="Rhea" id="RHEA-COMP:9863"/>
        <dbReference type="Rhea" id="RHEA-COMP:11604"/>
        <dbReference type="ChEBI" id="CHEBI:15378"/>
        <dbReference type="ChEBI" id="CHEBI:29999"/>
        <dbReference type="ChEBI" id="CHEBI:30616"/>
        <dbReference type="ChEBI" id="CHEBI:83421"/>
        <dbReference type="ChEBI" id="CHEBI:456216"/>
        <dbReference type="EC" id="2.7.11.1"/>
    </reaction>
</comment>
<comment type="catalytic activity">
    <reaction evidence="8">
        <text>L-threonyl-[protein] + ATP = O-phospho-L-threonyl-[protein] + ADP + H(+)</text>
        <dbReference type="Rhea" id="RHEA:46608"/>
        <dbReference type="Rhea" id="RHEA-COMP:11060"/>
        <dbReference type="Rhea" id="RHEA-COMP:11605"/>
        <dbReference type="ChEBI" id="CHEBI:15378"/>
        <dbReference type="ChEBI" id="CHEBI:30013"/>
        <dbReference type="ChEBI" id="CHEBI:30616"/>
        <dbReference type="ChEBI" id="CHEBI:61977"/>
        <dbReference type="ChEBI" id="CHEBI:456216"/>
        <dbReference type="EC" id="2.7.11.1"/>
    </reaction>
</comment>
<keyword evidence="2" id="KW-0723">Serine/threonine-protein kinase</keyword>
<comment type="caution">
    <text evidence="13">The sequence shown here is derived from an EMBL/GenBank/DDBJ whole genome shotgun (WGS) entry which is preliminary data.</text>
</comment>
<accession>A0A1Q5PR40</accession>
<dbReference type="FunFam" id="1.10.510.10:FF:000021">
    <property type="entry name" value="Serine/threonine protein kinase"/>
    <property type="match status" value="1"/>
</dbReference>
<keyword evidence="7" id="KW-0067">ATP-binding</keyword>
<organism evidence="13 14">
    <name type="scientific">Boudabousia marimammalium</name>
    <dbReference type="NCBI Taxonomy" id="156892"/>
    <lineage>
        <taxon>Bacteria</taxon>
        <taxon>Bacillati</taxon>
        <taxon>Actinomycetota</taxon>
        <taxon>Actinomycetes</taxon>
        <taxon>Actinomycetales</taxon>
        <taxon>Actinomycetaceae</taxon>
        <taxon>Boudabousia</taxon>
    </lineage>
</organism>
<dbReference type="CDD" id="cd06577">
    <property type="entry name" value="PASTA_pknB"/>
    <property type="match status" value="4"/>
</dbReference>
<evidence type="ECO:0000256" key="2">
    <source>
        <dbReference type="ARBA" id="ARBA00022527"/>
    </source>
</evidence>
<evidence type="ECO:0000313" key="14">
    <source>
        <dbReference type="Proteomes" id="UP000186465"/>
    </source>
</evidence>